<comment type="caution">
    <text evidence="4">The sequence shown here is derived from an EMBL/GenBank/DDBJ whole genome shotgun (WGS) entry which is preliminary data.</text>
</comment>
<gene>
    <name evidence="4" type="ORF">GCM10017581_014460</name>
</gene>
<keyword evidence="2" id="KW-0472">Membrane</keyword>
<reference evidence="4" key="1">
    <citation type="journal article" date="2014" name="Int. J. Syst. Evol. Microbiol.">
        <title>Complete genome sequence of Corynebacterium casei LMG S-19264T (=DSM 44701T), isolated from a smear-ripened cheese.</title>
        <authorList>
            <consortium name="US DOE Joint Genome Institute (JGI-PGF)"/>
            <person name="Walter F."/>
            <person name="Albersmeier A."/>
            <person name="Kalinowski J."/>
            <person name="Ruckert C."/>
        </authorList>
    </citation>
    <scope>NUCLEOTIDE SEQUENCE</scope>
    <source>
        <strain evidence="4">VKM Ac-1321</strain>
    </source>
</reference>
<dbReference type="EMBL" id="BSFP01000005">
    <property type="protein sequence ID" value="GLK99705.1"/>
    <property type="molecule type" value="Genomic_DNA"/>
</dbReference>
<dbReference type="GO" id="GO:0032025">
    <property type="term" value="P:response to cobalt ion"/>
    <property type="evidence" value="ECO:0007669"/>
    <property type="project" value="TreeGrafter"/>
</dbReference>
<feature type="region of interest" description="Disordered" evidence="1">
    <location>
        <begin position="335"/>
        <end position="411"/>
    </location>
</feature>
<keyword evidence="2" id="KW-1133">Transmembrane helix</keyword>
<dbReference type="InterPro" id="IPR051224">
    <property type="entry name" value="NiCoT_RcnA"/>
</dbReference>
<dbReference type="GO" id="GO:0010045">
    <property type="term" value="P:response to nickel cation"/>
    <property type="evidence" value="ECO:0007669"/>
    <property type="project" value="TreeGrafter"/>
</dbReference>
<feature type="signal peptide" evidence="3">
    <location>
        <begin position="1"/>
        <end position="21"/>
    </location>
</feature>
<organism evidence="4 5">
    <name type="scientific">Dactylosporangium matsuzakiense</name>
    <dbReference type="NCBI Taxonomy" id="53360"/>
    <lineage>
        <taxon>Bacteria</taxon>
        <taxon>Bacillati</taxon>
        <taxon>Actinomycetota</taxon>
        <taxon>Actinomycetes</taxon>
        <taxon>Micromonosporales</taxon>
        <taxon>Micromonosporaceae</taxon>
        <taxon>Dactylosporangium</taxon>
    </lineage>
</organism>
<dbReference type="GO" id="GO:0005886">
    <property type="term" value="C:plasma membrane"/>
    <property type="evidence" value="ECO:0007669"/>
    <property type="project" value="UniProtKB-SubCell"/>
</dbReference>
<sequence length="519" mass="53214">MRRLLLFVLMFAGVLLVPATAAEAHPLGNFSVNQLAALSFTPSDVTVAVTVDFAELPTLQESLDAAAECDAFRSSFAVRVDGSPLTFSVASPSLVYSPGSGGLRTSRLTCTLAAPAPLDRQVSVDVATHYRDDRVGWRELTAVAAGVHLVDSPLPTGSRTDGLRTYPDDLLSTPPDVRTAHLSVAPGGASSPPASPSSPSSLSWQSSLPSWLSRADAALRGFVGSRSLTPWVGFLAVLLALVLGGAHAALPGHGKTVMAAYLAGRQGRPRDALAVGATVTLTHTGGVLALGLLLTSAAGLAGETVLAWLGVVSGLLVAAVGVGMLRNRRLSTAHSHSHDHGFAAGHSHSHDHGSGAGHSHSHDHGSGAGHSHSHDHGLAAGHSHSHDHGSGAGHSHSHDHGSGAGHSHLHAPGRPSRWAIVGMGVAGGLVPSPSALVVLLGAISLGRTWFGILLVLTYGAGMATVLTAAGLLLIRIRDRWRRPTRLRLPARLAAWAPNGTAALVLIVGSALAIRSLVTL</sequence>
<dbReference type="GO" id="GO:0006824">
    <property type="term" value="P:cobalt ion transport"/>
    <property type="evidence" value="ECO:0007669"/>
    <property type="project" value="UniProtKB-KW"/>
</dbReference>
<evidence type="ECO:0000256" key="1">
    <source>
        <dbReference type="SAM" id="MobiDB-lite"/>
    </source>
</evidence>
<reference evidence="4" key="2">
    <citation type="submission" date="2023-01" db="EMBL/GenBank/DDBJ databases">
        <authorList>
            <person name="Sun Q."/>
            <person name="Evtushenko L."/>
        </authorList>
    </citation>
    <scope>NUCLEOTIDE SEQUENCE</scope>
    <source>
        <strain evidence="4">VKM Ac-1321</strain>
    </source>
</reference>
<feature type="transmembrane region" description="Helical" evidence="2">
    <location>
        <begin position="449"/>
        <end position="474"/>
    </location>
</feature>
<feature type="transmembrane region" description="Helical" evidence="2">
    <location>
        <begin position="305"/>
        <end position="325"/>
    </location>
</feature>
<keyword evidence="3" id="KW-0732">Signal</keyword>
<evidence type="ECO:0000313" key="4">
    <source>
        <dbReference type="EMBL" id="GLK99705.1"/>
    </source>
</evidence>
<evidence type="ECO:0000313" key="5">
    <source>
        <dbReference type="Proteomes" id="UP001143480"/>
    </source>
</evidence>
<proteinExistence type="predicted"/>
<feature type="transmembrane region" description="Helical" evidence="2">
    <location>
        <begin position="418"/>
        <end position="443"/>
    </location>
</feature>
<evidence type="ECO:0000256" key="2">
    <source>
        <dbReference type="SAM" id="Phobius"/>
    </source>
</evidence>
<feature type="transmembrane region" description="Helical" evidence="2">
    <location>
        <begin position="272"/>
        <end position="293"/>
    </location>
</feature>
<dbReference type="GO" id="GO:0046583">
    <property type="term" value="F:monoatomic cation efflux transmembrane transporter activity"/>
    <property type="evidence" value="ECO:0007669"/>
    <property type="project" value="TreeGrafter"/>
</dbReference>
<dbReference type="RefSeq" id="WP_261959644.1">
    <property type="nucleotide sequence ID" value="NZ_BAAAXA010000001.1"/>
</dbReference>
<name>A0A9W6KG98_9ACTN</name>
<dbReference type="PANTHER" id="PTHR40659:SF1">
    <property type="entry name" value="NICKEL_COBALT EFFLUX SYSTEM RCNA"/>
    <property type="match status" value="1"/>
</dbReference>
<protein>
    <recommendedName>
        <fullName evidence="6">ABC-type nickel/cobalt efflux system permease component RcnA</fullName>
    </recommendedName>
</protein>
<feature type="transmembrane region" description="Helical" evidence="2">
    <location>
        <begin position="231"/>
        <end position="251"/>
    </location>
</feature>
<keyword evidence="5" id="KW-1185">Reference proteome</keyword>
<feature type="transmembrane region" description="Helical" evidence="2">
    <location>
        <begin position="495"/>
        <end position="517"/>
    </location>
</feature>
<keyword evidence="2" id="KW-0812">Transmembrane</keyword>
<evidence type="ECO:0008006" key="6">
    <source>
        <dbReference type="Google" id="ProtNLM"/>
    </source>
</evidence>
<feature type="compositionally biased region" description="Low complexity" evidence="1">
    <location>
        <begin position="182"/>
        <end position="201"/>
    </location>
</feature>
<dbReference type="GO" id="GO:0015099">
    <property type="term" value="F:nickel cation transmembrane transporter activity"/>
    <property type="evidence" value="ECO:0007669"/>
    <property type="project" value="TreeGrafter"/>
</dbReference>
<dbReference type="AlphaFoldDB" id="A0A9W6KG98"/>
<evidence type="ECO:0000256" key="3">
    <source>
        <dbReference type="SAM" id="SignalP"/>
    </source>
</evidence>
<feature type="chain" id="PRO_5040833207" description="ABC-type nickel/cobalt efflux system permease component RcnA" evidence="3">
    <location>
        <begin position="22"/>
        <end position="519"/>
    </location>
</feature>
<accession>A0A9W6KG98</accession>
<dbReference type="Proteomes" id="UP001143480">
    <property type="component" value="Unassembled WGS sequence"/>
</dbReference>
<dbReference type="PANTHER" id="PTHR40659">
    <property type="entry name" value="NICKEL/COBALT EFFLUX SYSTEM RCNA"/>
    <property type="match status" value="1"/>
</dbReference>
<feature type="region of interest" description="Disordered" evidence="1">
    <location>
        <begin position="177"/>
        <end position="201"/>
    </location>
</feature>